<comment type="caution">
    <text evidence="5">The sequence shown here is derived from an EMBL/GenBank/DDBJ whole genome shotgun (WGS) entry which is preliminary data.</text>
</comment>
<dbReference type="InterPro" id="IPR033671">
    <property type="entry name" value="TrmH"/>
</dbReference>
<name>A0A8J5IBZ8_9STRA</name>
<dbReference type="CDD" id="cd18092">
    <property type="entry name" value="SpoU-like_TrmH"/>
    <property type="match status" value="1"/>
</dbReference>
<dbReference type="GO" id="GO:0002938">
    <property type="term" value="P:tRNA guanine ribose methylation"/>
    <property type="evidence" value="ECO:0007669"/>
    <property type="project" value="TreeGrafter"/>
</dbReference>
<protein>
    <recommendedName>
        <fullName evidence="4">tRNA/rRNA methyltransferase SpoU type domain-containing protein</fullName>
    </recommendedName>
</protein>
<feature type="compositionally biased region" description="Polar residues" evidence="3">
    <location>
        <begin position="1"/>
        <end position="24"/>
    </location>
</feature>
<evidence type="ECO:0000313" key="6">
    <source>
        <dbReference type="Proteomes" id="UP000709295"/>
    </source>
</evidence>
<dbReference type="EMBL" id="JAENGY010003404">
    <property type="protein sequence ID" value="KAG6941832.1"/>
    <property type="molecule type" value="Genomic_DNA"/>
</dbReference>
<feature type="region of interest" description="Disordered" evidence="3">
    <location>
        <begin position="227"/>
        <end position="306"/>
    </location>
</feature>
<feature type="compositionally biased region" description="Basic and acidic residues" evidence="3">
    <location>
        <begin position="254"/>
        <end position="266"/>
    </location>
</feature>
<dbReference type="PANTHER" id="PTHR43453:SF3">
    <property type="entry name" value="TRNA_RRNA METHYLTRANSFERASE SPOU TYPE DOMAIN-CONTAINING PROTEIN"/>
    <property type="match status" value="1"/>
</dbReference>
<dbReference type="GO" id="GO:0008173">
    <property type="term" value="F:RNA methyltransferase activity"/>
    <property type="evidence" value="ECO:0007669"/>
    <property type="project" value="InterPro"/>
</dbReference>
<dbReference type="GO" id="GO:0003723">
    <property type="term" value="F:RNA binding"/>
    <property type="evidence" value="ECO:0007669"/>
    <property type="project" value="InterPro"/>
</dbReference>
<dbReference type="PANTHER" id="PTHR43453">
    <property type="entry name" value="RRNA METHYLASE-LIKE"/>
    <property type="match status" value="1"/>
</dbReference>
<keyword evidence="6" id="KW-1185">Reference proteome</keyword>
<evidence type="ECO:0000256" key="1">
    <source>
        <dbReference type="ARBA" id="ARBA00022603"/>
    </source>
</evidence>
<keyword evidence="2" id="KW-0808">Transferase</keyword>
<evidence type="ECO:0000256" key="2">
    <source>
        <dbReference type="ARBA" id="ARBA00022679"/>
    </source>
</evidence>
<dbReference type="InterPro" id="IPR001537">
    <property type="entry name" value="SpoU_MeTrfase"/>
</dbReference>
<sequence>MSWTLLDSSPATSTLPTIMSSGDTTDAAPERLRRAETVLQHRTSRIVLVLEQCMDSHNHQAVLRTAEALGIQHVWLIAANDQQLKTHPDKSNKRNKKTSGKKIAKNCAVWLTVREFSSIAACLEALRENEMTIWATDLSPQAEPLVASNKPNELPARLAIVIGRETDGVSPEMLRAAHRRVYLPLFGFSESLNLSVATALVLQRLLDWFPEVRGDLDEQEKQRIREKWHPQLVSNPTQAAQAEPWTSGRVPIRPLDDLRREKHEAWVPKSVRRRERKMPEVRERLGKRKQPESEVPSDGSQPDKKE</sequence>
<accession>A0A8J5IBZ8</accession>
<dbReference type="AlphaFoldDB" id="A0A8J5IBZ8"/>
<dbReference type="Pfam" id="PF00588">
    <property type="entry name" value="SpoU_methylase"/>
    <property type="match status" value="1"/>
</dbReference>
<feature type="domain" description="tRNA/rRNA methyltransferase SpoU type" evidence="4">
    <location>
        <begin position="46"/>
        <end position="202"/>
    </location>
</feature>
<keyword evidence="1" id="KW-0489">Methyltransferase</keyword>
<evidence type="ECO:0000313" key="5">
    <source>
        <dbReference type="EMBL" id="KAG6941832.1"/>
    </source>
</evidence>
<organism evidence="5 6">
    <name type="scientific">Phytophthora aleatoria</name>
    <dbReference type="NCBI Taxonomy" id="2496075"/>
    <lineage>
        <taxon>Eukaryota</taxon>
        <taxon>Sar</taxon>
        <taxon>Stramenopiles</taxon>
        <taxon>Oomycota</taxon>
        <taxon>Peronosporomycetes</taxon>
        <taxon>Peronosporales</taxon>
        <taxon>Peronosporaceae</taxon>
        <taxon>Phytophthora</taxon>
    </lineage>
</organism>
<evidence type="ECO:0000259" key="4">
    <source>
        <dbReference type="Pfam" id="PF00588"/>
    </source>
</evidence>
<proteinExistence type="predicted"/>
<feature type="region of interest" description="Disordered" evidence="3">
    <location>
        <begin position="1"/>
        <end position="26"/>
    </location>
</feature>
<feature type="compositionally biased region" description="Basic and acidic residues" evidence="3">
    <location>
        <begin position="277"/>
        <end position="292"/>
    </location>
</feature>
<gene>
    <name evidence="5" type="ORF">JG688_00018457</name>
</gene>
<reference evidence="5" key="1">
    <citation type="submission" date="2021-01" db="EMBL/GenBank/DDBJ databases">
        <title>Phytophthora aleatoria, a newly-described species from Pinus radiata is distinct from Phytophthora cactorum isolates based on comparative genomics.</title>
        <authorList>
            <person name="Mcdougal R."/>
            <person name="Panda P."/>
            <person name="Williams N."/>
            <person name="Studholme D.J."/>
        </authorList>
    </citation>
    <scope>NUCLEOTIDE SEQUENCE</scope>
    <source>
        <strain evidence="5">NZFS 4037</strain>
    </source>
</reference>
<dbReference type="Proteomes" id="UP000709295">
    <property type="component" value="Unassembled WGS sequence"/>
</dbReference>
<evidence type="ECO:0000256" key="3">
    <source>
        <dbReference type="SAM" id="MobiDB-lite"/>
    </source>
</evidence>